<gene>
    <name evidence="4" type="primary">g11239</name>
    <name evidence="4" type="ORF">VP750_LOCUS10065</name>
</gene>
<dbReference type="PANTHER" id="PTHR22691">
    <property type="entry name" value="YEAST SPT2-RELATED"/>
    <property type="match status" value="1"/>
</dbReference>
<comment type="similarity">
    <text evidence="1">Belongs to the SPT2 family.</text>
</comment>
<feature type="compositionally biased region" description="Acidic residues" evidence="3">
    <location>
        <begin position="201"/>
        <end position="212"/>
    </location>
</feature>
<dbReference type="SMART" id="SM00784">
    <property type="entry name" value="SPT2"/>
    <property type="match status" value="1"/>
</dbReference>
<dbReference type="PANTHER" id="PTHR22691:SF8">
    <property type="entry name" value="PROTEIN SPT2 HOMOLOG"/>
    <property type="match status" value="1"/>
</dbReference>
<comment type="caution">
    <text evidence="4">The sequence shown here is derived from an EMBL/GenBank/DDBJ whole genome shotgun (WGS) entry which is preliminary data.</text>
</comment>
<keyword evidence="2" id="KW-0175">Coiled coil</keyword>
<evidence type="ECO:0000256" key="3">
    <source>
        <dbReference type="SAM" id="MobiDB-lite"/>
    </source>
</evidence>
<feature type="compositionally biased region" description="Basic and acidic residues" evidence="3">
    <location>
        <begin position="146"/>
        <end position="155"/>
    </location>
</feature>
<reference evidence="4 5" key="1">
    <citation type="submission" date="2024-06" db="EMBL/GenBank/DDBJ databases">
        <authorList>
            <person name="Kraege A."/>
            <person name="Thomma B."/>
        </authorList>
    </citation>
    <scope>NUCLEOTIDE SEQUENCE [LARGE SCALE GENOMIC DNA]</scope>
</reference>
<keyword evidence="5" id="KW-1185">Reference proteome</keyword>
<evidence type="ECO:0000256" key="2">
    <source>
        <dbReference type="ARBA" id="ARBA00023054"/>
    </source>
</evidence>
<protein>
    <submittedName>
        <fullName evidence="4">G11239 protein</fullName>
    </submittedName>
</protein>
<name>A0ABP1GC64_9CHLO</name>
<dbReference type="InterPro" id="IPR013256">
    <property type="entry name" value="Chromatin_SPT2"/>
</dbReference>
<feature type="compositionally biased region" description="Polar residues" evidence="3">
    <location>
        <begin position="45"/>
        <end position="55"/>
    </location>
</feature>
<evidence type="ECO:0000313" key="4">
    <source>
        <dbReference type="EMBL" id="CAL5228159.1"/>
    </source>
</evidence>
<dbReference type="Pfam" id="PF08243">
    <property type="entry name" value="SPT2"/>
    <property type="match status" value="1"/>
</dbReference>
<proteinExistence type="inferred from homology"/>
<feature type="region of interest" description="Disordered" evidence="3">
    <location>
        <begin position="22"/>
        <end position="102"/>
    </location>
</feature>
<dbReference type="EMBL" id="CAXHTA020000018">
    <property type="protein sequence ID" value="CAL5228159.1"/>
    <property type="molecule type" value="Genomic_DNA"/>
</dbReference>
<feature type="compositionally biased region" description="Basic and acidic residues" evidence="3">
    <location>
        <begin position="257"/>
        <end position="291"/>
    </location>
</feature>
<evidence type="ECO:0000256" key="1">
    <source>
        <dbReference type="ARBA" id="ARBA00006461"/>
    </source>
</evidence>
<organism evidence="4 5">
    <name type="scientific">Coccomyxa viridis</name>
    <dbReference type="NCBI Taxonomy" id="1274662"/>
    <lineage>
        <taxon>Eukaryota</taxon>
        <taxon>Viridiplantae</taxon>
        <taxon>Chlorophyta</taxon>
        <taxon>core chlorophytes</taxon>
        <taxon>Trebouxiophyceae</taxon>
        <taxon>Trebouxiophyceae incertae sedis</taxon>
        <taxon>Coccomyxaceae</taxon>
        <taxon>Coccomyxa</taxon>
    </lineage>
</organism>
<accession>A0ABP1GC64</accession>
<feature type="region of interest" description="Disordered" evidence="3">
    <location>
        <begin position="115"/>
        <end position="212"/>
    </location>
</feature>
<evidence type="ECO:0000313" key="5">
    <source>
        <dbReference type="Proteomes" id="UP001497392"/>
    </source>
</evidence>
<sequence length="308" mass="34317">MDIKSLSAEEIKAARERLASRKSFFGGSVSTREEAAAPDYKIRAQTASKAPQRVQTRPEKPRGTAQQARKPAAKRPRATADDFGDLDDYNDQPSKPYTAVNASKAGDMWGQYLAAQRKKEDAQHVSATKQMHAGRNMQSRPPVSRAEPRIHDHRTVVPGTDKQRPLGTARGFSAKSSSPVGRKSHTARPFKPGGGLRASATEEEDDLDGFIDDDLGAEDWRSELQAVTGYDPSKYAAVHFRFAPVSDNVRMVASRMDIEREERQSKRLGRLEDVKAEEEERRLRALKEAKREKHRPKSRKGSSGLLLD</sequence>
<dbReference type="Proteomes" id="UP001497392">
    <property type="component" value="Unassembled WGS sequence"/>
</dbReference>
<feature type="region of interest" description="Disordered" evidence="3">
    <location>
        <begin position="257"/>
        <end position="308"/>
    </location>
</feature>